<dbReference type="InterPro" id="IPR050521">
    <property type="entry name" value="3-ketoacyl-CoA_Thiolase"/>
</dbReference>
<dbReference type="InterPro" id="IPR020617">
    <property type="entry name" value="Thiolase_C"/>
</dbReference>
<proteinExistence type="predicted"/>
<dbReference type="PANTHER" id="PTHR42689:SF1">
    <property type="entry name" value="ACETYL-COA ACYLTRANSFERASE FADA2 (3-KETOACYL-COA THIOLASE) (BETA-KETOTHIOLASE)-RELATED"/>
    <property type="match status" value="1"/>
</dbReference>
<protein>
    <recommendedName>
        <fullName evidence="2">Thiolase C-terminal domain-containing protein</fullName>
    </recommendedName>
</protein>
<comment type="caution">
    <text evidence="3">The sequence shown here is derived from an EMBL/GenBank/DDBJ whole genome shotgun (WGS) entry which is preliminary data.</text>
</comment>
<accession>A0ABX1C1H7</accession>
<organism evidence="3 4">
    <name type="scientific">Streptomyces zingiberis</name>
    <dbReference type="NCBI Taxonomy" id="2053010"/>
    <lineage>
        <taxon>Bacteria</taxon>
        <taxon>Bacillati</taxon>
        <taxon>Actinomycetota</taxon>
        <taxon>Actinomycetes</taxon>
        <taxon>Kitasatosporales</taxon>
        <taxon>Streptomycetaceae</taxon>
        <taxon>Streptomyces</taxon>
    </lineage>
</organism>
<evidence type="ECO:0000256" key="1">
    <source>
        <dbReference type="SAM" id="MobiDB-lite"/>
    </source>
</evidence>
<dbReference type="InterPro" id="IPR016039">
    <property type="entry name" value="Thiolase-like"/>
</dbReference>
<name>A0ABX1C1H7_9ACTN</name>
<dbReference type="Proteomes" id="UP000695264">
    <property type="component" value="Unassembled WGS sequence"/>
</dbReference>
<dbReference type="Pfam" id="PF02803">
    <property type="entry name" value="Thiolase_C"/>
    <property type="match status" value="1"/>
</dbReference>
<keyword evidence="4" id="KW-1185">Reference proteome</keyword>
<evidence type="ECO:0000259" key="2">
    <source>
        <dbReference type="Pfam" id="PF02803"/>
    </source>
</evidence>
<dbReference type="PANTHER" id="PTHR42689">
    <property type="entry name" value="ACETYL-COA ACYLTRANSFERASE FADA2 (3-KETOACYL-COA THIOLASE) (BETA-KETOTHIOLASE)-RELATED"/>
    <property type="match status" value="1"/>
</dbReference>
<sequence length="188" mass="19885">MGTRNPRNLLLATVLLAGEDWAAERGPHPLAYLTAHETGAVDYLGGPDDEEGLLMAPAHAVPRMLDRAGPGLDDFDLLEIHEAFASQVPATLAAWRKQGLPEVDPERVNVAGSSLATGHPFAATGARIVATPAALLAERDAPGPRSHLRLRRGRAGGDGDPRTPLNRRAPATTRSSPPPGRTSAARRR</sequence>
<evidence type="ECO:0000313" key="4">
    <source>
        <dbReference type="Proteomes" id="UP000695264"/>
    </source>
</evidence>
<dbReference type="EMBL" id="JAATEN010000030">
    <property type="protein sequence ID" value="NJQ03750.1"/>
    <property type="molecule type" value="Genomic_DNA"/>
</dbReference>
<evidence type="ECO:0000313" key="3">
    <source>
        <dbReference type="EMBL" id="NJQ03750.1"/>
    </source>
</evidence>
<dbReference type="Gene3D" id="3.40.47.10">
    <property type="match status" value="1"/>
</dbReference>
<dbReference type="SUPFAM" id="SSF53901">
    <property type="entry name" value="Thiolase-like"/>
    <property type="match status" value="1"/>
</dbReference>
<gene>
    <name evidence="3" type="ORF">HCK00_25345</name>
</gene>
<feature type="domain" description="Thiolase C-terminal" evidence="2">
    <location>
        <begin position="47"/>
        <end position="141"/>
    </location>
</feature>
<reference evidence="3 4" key="1">
    <citation type="submission" date="2020-03" db="EMBL/GenBank/DDBJ databases">
        <title>WGS of actinomycetes isolated from Thailand.</title>
        <authorList>
            <person name="Thawai C."/>
        </authorList>
    </citation>
    <scope>NUCLEOTIDE SEQUENCE [LARGE SCALE GENOMIC DNA]</scope>
    <source>
        <strain evidence="3 4">PLAI 1-29</strain>
    </source>
</reference>
<feature type="region of interest" description="Disordered" evidence="1">
    <location>
        <begin position="138"/>
        <end position="188"/>
    </location>
</feature>